<evidence type="ECO:0000313" key="2">
    <source>
        <dbReference type="EMBL" id="OCH86084.1"/>
    </source>
</evidence>
<sequence length="78" mass="7648">MRTSILAAVIAVMGLGVTSVLANPAPAPQATIPPAACGETGVLCTTTGLLGCCTGFFCNADILLNVLGTCQPGSAPQD</sequence>
<keyword evidence="3" id="KW-1185">Reference proteome</keyword>
<evidence type="ECO:0000256" key="1">
    <source>
        <dbReference type="SAM" id="SignalP"/>
    </source>
</evidence>
<dbReference type="EMBL" id="KV722545">
    <property type="protein sequence ID" value="OCH86084.1"/>
    <property type="molecule type" value="Genomic_DNA"/>
</dbReference>
<dbReference type="AlphaFoldDB" id="A0A8E2AQE8"/>
<evidence type="ECO:0000313" key="3">
    <source>
        <dbReference type="Proteomes" id="UP000250043"/>
    </source>
</evidence>
<reference evidence="2 3" key="1">
    <citation type="submission" date="2016-07" db="EMBL/GenBank/DDBJ databases">
        <title>Draft genome of the white-rot fungus Obba rivulosa 3A-2.</title>
        <authorList>
            <consortium name="DOE Joint Genome Institute"/>
            <person name="Miettinen O."/>
            <person name="Riley R."/>
            <person name="Acob R."/>
            <person name="Barry K."/>
            <person name="Cullen D."/>
            <person name="De Vries R."/>
            <person name="Hainaut M."/>
            <person name="Hatakka A."/>
            <person name="Henrissat B."/>
            <person name="Hilden K."/>
            <person name="Kuo R."/>
            <person name="Labutti K."/>
            <person name="Lipzen A."/>
            <person name="Makela M.R."/>
            <person name="Sandor L."/>
            <person name="Spatafora J.W."/>
            <person name="Grigoriev I.V."/>
            <person name="Hibbett D.S."/>
        </authorList>
    </citation>
    <scope>NUCLEOTIDE SEQUENCE [LARGE SCALE GENOMIC DNA]</scope>
    <source>
        <strain evidence="2 3">3A-2</strain>
    </source>
</reference>
<accession>A0A8E2AQE8</accession>
<keyword evidence="1" id="KW-0732">Signal</keyword>
<organism evidence="2 3">
    <name type="scientific">Obba rivulosa</name>
    <dbReference type="NCBI Taxonomy" id="1052685"/>
    <lineage>
        <taxon>Eukaryota</taxon>
        <taxon>Fungi</taxon>
        <taxon>Dikarya</taxon>
        <taxon>Basidiomycota</taxon>
        <taxon>Agaricomycotina</taxon>
        <taxon>Agaricomycetes</taxon>
        <taxon>Polyporales</taxon>
        <taxon>Gelatoporiaceae</taxon>
        <taxon>Obba</taxon>
    </lineage>
</organism>
<feature type="signal peptide" evidence="1">
    <location>
        <begin position="1"/>
        <end position="22"/>
    </location>
</feature>
<name>A0A8E2AQE8_9APHY</name>
<feature type="chain" id="PRO_5034461883" evidence="1">
    <location>
        <begin position="23"/>
        <end position="78"/>
    </location>
</feature>
<protein>
    <submittedName>
        <fullName evidence="2">Uncharacterized protein</fullName>
    </submittedName>
</protein>
<dbReference type="Proteomes" id="UP000250043">
    <property type="component" value="Unassembled WGS sequence"/>
</dbReference>
<proteinExistence type="predicted"/>
<gene>
    <name evidence="2" type="ORF">OBBRIDRAFT_890729</name>
</gene>